<feature type="transmembrane region" description="Helical" evidence="5">
    <location>
        <begin position="166"/>
        <end position="187"/>
    </location>
</feature>
<evidence type="ECO:0000256" key="2">
    <source>
        <dbReference type="ARBA" id="ARBA00022692"/>
    </source>
</evidence>
<feature type="transmembrane region" description="Helical" evidence="5">
    <location>
        <begin position="305"/>
        <end position="324"/>
    </location>
</feature>
<feature type="transmembrane region" description="Helical" evidence="5">
    <location>
        <begin position="21"/>
        <end position="46"/>
    </location>
</feature>
<protein>
    <submittedName>
        <fullName evidence="7">MFS transporter</fullName>
    </submittedName>
</protein>
<evidence type="ECO:0000256" key="1">
    <source>
        <dbReference type="ARBA" id="ARBA00004141"/>
    </source>
</evidence>
<proteinExistence type="predicted"/>
<dbReference type="PANTHER" id="PTHR23531">
    <property type="entry name" value="QUINOLENE RESISTANCE PROTEIN NORA"/>
    <property type="match status" value="1"/>
</dbReference>
<feature type="transmembrane region" description="Helical" evidence="5">
    <location>
        <begin position="132"/>
        <end position="154"/>
    </location>
</feature>
<dbReference type="InterPro" id="IPR052714">
    <property type="entry name" value="MFS_Exporter"/>
</dbReference>
<evidence type="ECO:0000256" key="3">
    <source>
        <dbReference type="ARBA" id="ARBA00022989"/>
    </source>
</evidence>
<dbReference type="PANTHER" id="PTHR23531:SF1">
    <property type="entry name" value="QUINOLENE RESISTANCE PROTEIN NORA"/>
    <property type="match status" value="1"/>
</dbReference>
<evidence type="ECO:0000313" key="8">
    <source>
        <dbReference type="Proteomes" id="UP000635278"/>
    </source>
</evidence>
<accession>A0ABX0JRT3</accession>
<dbReference type="Pfam" id="PF07690">
    <property type="entry name" value="MFS_1"/>
    <property type="match status" value="1"/>
</dbReference>
<dbReference type="PRINTS" id="PR01035">
    <property type="entry name" value="TCRTETA"/>
</dbReference>
<dbReference type="SUPFAM" id="SSF103473">
    <property type="entry name" value="MFS general substrate transporter"/>
    <property type="match status" value="1"/>
</dbReference>
<feature type="domain" description="Major facilitator superfamily (MFS) profile" evidence="6">
    <location>
        <begin position="1"/>
        <end position="416"/>
    </location>
</feature>
<gene>
    <name evidence="7" type="ORF">GOB93_08330</name>
</gene>
<feature type="transmembrane region" description="Helical" evidence="5">
    <location>
        <begin position="58"/>
        <end position="79"/>
    </location>
</feature>
<feature type="transmembrane region" description="Helical" evidence="5">
    <location>
        <begin position="91"/>
        <end position="112"/>
    </location>
</feature>
<dbReference type="InterPro" id="IPR001958">
    <property type="entry name" value="Tet-R_TetA/multi-R_MdtG-like"/>
</dbReference>
<evidence type="ECO:0000313" key="7">
    <source>
        <dbReference type="EMBL" id="NHN84650.1"/>
    </source>
</evidence>
<dbReference type="RefSeq" id="WP_173583052.1">
    <property type="nucleotide sequence ID" value="NZ_WOTB01000009.1"/>
</dbReference>
<name>A0ABX0JRT3_9PROT</name>
<dbReference type="Gene3D" id="1.20.1250.20">
    <property type="entry name" value="MFS general substrate transporter like domains"/>
    <property type="match status" value="1"/>
</dbReference>
<dbReference type="EMBL" id="WOTB01000009">
    <property type="protein sequence ID" value="NHN84650.1"/>
    <property type="molecule type" value="Genomic_DNA"/>
</dbReference>
<dbReference type="InterPro" id="IPR036259">
    <property type="entry name" value="MFS_trans_sf"/>
</dbReference>
<evidence type="ECO:0000259" key="6">
    <source>
        <dbReference type="PROSITE" id="PS50850"/>
    </source>
</evidence>
<evidence type="ECO:0000256" key="5">
    <source>
        <dbReference type="SAM" id="Phobius"/>
    </source>
</evidence>
<evidence type="ECO:0000256" key="4">
    <source>
        <dbReference type="ARBA" id="ARBA00023136"/>
    </source>
</evidence>
<dbReference type="InterPro" id="IPR011701">
    <property type="entry name" value="MFS"/>
</dbReference>
<dbReference type="Proteomes" id="UP000635278">
    <property type="component" value="Unassembled WGS sequence"/>
</dbReference>
<keyword evidence="8" id="KW-1185">Reference proteome</keyword>
<feature type="transmembrane region" description="Helical" evidence="5">
    <location>
        <begin position="236"/>
        <end position="260"/>
    </location>
</feature>
<dbReference type="InterPro" id="IPR020846">
    <property type="entry name" value="MFS_dom"/>
</dbReference>
<feature type="transmembrane region" description="Helical" evidence="5">
    <location>
        <begin position="364"/>
        <end position="389"/>
    </location>
</feature>
<organism evidence="7 8">
    <name type="scientific">Acetobacter musti</name>
    <dbReference type="NCBI Taxonomy" id="864732"/>
    <lineage>
        <taxon>Bacteria</taxon>
        <taxon>Pseudomonadati</taxon>
        <taxon>Pseudomonadota</taxon>
        <taxon>Alphaproteobacteria</taxon>
        <taxon>Acetobacterales</taxon>
        <taxon>Acetobacteraceae</taxon>
        <taxon>Acetobacter</taxon>
    </lineage>
</organism>
<sequence length="424" mass="43099">MADASVTYISATDAPVSGSNVAPASAGATAGIAAVTLLGMSAMGISLPILPQRLNGDLGYSLTVVGWIIGLESVATLVTRPWTGRLTDRHGGQFAAIIGLVAMVFCGAAYTASDFLMDRGAAGHQVAAGLIVLGRILMGIGEGLVISGTGLWAVDRAGPKRVGRAVSWVGLGLFAGLSVGSTIGAWLDRGQPGGFFLACVVSTIVPLLSIGGALLIRPGAVVHRHDDAPVGPLLSLILLPGIGLFTNACGFAAITSFLALDYQAHGWTGLPLGSPGTGIAGFGAGHVVARILFSELSDHARSRWPAVSCLLVEALGLGVIWLAPTPLISLGGAVITGFGFSMGYPLLSLPVLSAVPPDRRGMALGLFDAFFDTGAGIAALCSGTVAHYLSLPRVFLIAALASLAGIIPLLVIPAARWRREASED</sequence>
<reference evidence="7 8" key="1">
    <citation type="journal article" date="2020" name="Int. J. Syst. Evol. Microbiol.">
        <title>Novel acetic acid bacteria from cider fermentations: Acetobacter conturbans sp. nov. and Acetobacter fallax sp. nov.</title>
        <authorList>
            <person name="Sombolestani A.S."/>
            <person name="Cleenwerck I."/>
            <person name="Cnockaert M."/>
            <person name="Borremans W."/>
            <person name="Wieme A.D."/>
            <person name="De Vuyst L."/>
            <person name="Vandamme P."/>
        </authorList>
    </citation>
    <scope>NUCLEOTIDE SEQUENCE [LARGE SCALE GENOMIC DNA]</scope>
    <source>
        <strain evidence="7 8">LMG 30640</strain>
    </source>
</reference>
<dbReference type="PROSITE" id="PS50850">
    <property type="entry name" value="MFS"/>
    <property type="match status" value="1"/>
</dbReference>
<keyword evidence="2 5" id="KW-0812">Transmembrane</keyword>
<comment type="caution">
    <text evidence="7">The sequence shown here is derived from an EMBL/GenBank/DDBJ whole genome shotgun (WGS) entry which is preliminary data.</text>
</comment>
<feature type="transmembrane region" description="Helical" evidence="5">
    <location>
        <begin position="193"/>
        <end position="216"/>
    </location>
</feature>
<comment type="subcellular location">
    <subcellularLocation>
        <location evidence="1">Membrane</location>
        <topology evidence="1">Multi-pass membrane protein</topology>
    </subcellularLocation>
</comment>
<feature type="transmembrane region" description="Helical" evidence="5">
    <location>
        <begin position="272"/>
        <end position="293"/>
    </location>
</feature>
<keyword evidence="4 5" id="KW-0472">Membrane</keyword>
<feature type="transmembrane region" description="Helical" evidence="5">
    <location>
        <begin position="395"/>
        <end position="415"/>
    </location>
</feature>
<feature type="transmembrane region" description="Helical" evidence="5">
    <location>
        <begin position="330"/>
        <end position="352"/>
    </location>
</feature>
<keyword evidence="3 5" id="KW-1133">Transmembrane helix</keyword>